<dbReference type="Gene3D" id="3.50.4.10">
    <property type="entry name" value="Hepatocyte Growth Factor"/>
    <property type="match status" value="2"/>
</dbReference>
<proteinExistence type="predicted"/>
<dbReference type="WBParaSite" id="SMUV_0000851101-mRNA-1">
    <property type="protein sequence ID" value="SMUV_0000851101-mRNA-1"/>
    <property type="gene ID" value="SMUV_0000851101"/>
</dbReference>
<dbReference type="InterPro" id="IPR003609">
    <property type="entry name" value="Pan_app"/>
</dbReference>
<dbReference type="GO" id="GO:0009653">
    <property type="term" value="P:anatomical structure morphogenesis"/>
    <property type="evidence" value="ECO:0007669"/>
    <property type="project" value="TreeGrafter"/>
</dbReference>
<dbReference type="SUPFAM" id="SSF57414">
    <property type="entry name" value="Hairpin loop containing domain-like"/>
    <property type="match status" value="3"/>
</dbReference>
<dbReference type="SMART" id="SM00473">
    <property type="entry name" value="PAN_AP"/>
    <property type="match status" value="3"/>
</dbReference>
<organism evidence="2 3">
    <name type="scientific">Syphacia muris</name>
    <dbReference type="NCBI Taxonomy" id="451379"/>
    <lineage>
        <taxon>Eukaryota</taxon>
        <taxon>Metazoa</taxon>
        <taxon>Ecdysozoa</taxon>
        <taxon>Nematoda</taxon>
        <taxon>Chromadorea</taxon>
        <taxon>Rhabditida</taxon>
        <taxon>Spirurina</taxon>
        <taxon>Oxyuridomorpha</taxon>
        <taxon>Oxyuroidea</taxon>
        <taxon>Oxyuridae</taxon>
        <taxon>Syphacia</taxon>
    </lineage>
</organism>
<dbReference type="InterPro" id="IPR052774">
    <property type="entry name" value="Celegans_DevNeuronal_Protein"/>
</dbReference>
<dbReference type="AlphaFoldDB" id="A0A0N5AUH4"/>
<dbReference type="Proteomes" id="UP000046393">
    <property type="component" value="Unplaced"/>
</dbReference>
<dbReference type="PANTHER" id="PTHR47327">
    <property type="entry name" value="FI18240P1-RELATED"/>
    <property type="match status" value="1"/>
</dbReference>
<dbReference type="PROSITE" id="PS50948">
    <property type="entry name" value="PAN"/>
    <property type="match status" value="3"/>
</dbReference>
<reference evidence="3" key="1">
    <citation type="submission" date="2017-02" db="UniProtKB">
        <authorList>
            <consortium name="WormBaseParasite"/>
        </authorList>
    </citation>
    <scope>IDENTIFICATION</scope>
</reference>
<sequence length="352" mass="40357">MELFYLSPSQCIDHCILALSTNLPNFETCQSFVYDHRRHSCKLFSHDGFKPPAIVHPANGYDLYRRILSANNCGGYYNLNFLCIVSQWKNKLPVLKNLFLFSVIFELSYLEAGDQCKTSIAYYVVIGNEIIFPISSAETDVRTINGVKHTECFKLCTANKDSDGEQLKCSSVNYFPKEKKCEMHEILAEPHGPGSLVENDQAIYAEKFCLPTQSVICEENEVFILHVQKKIVKNELRIKQSNSITNCLRHCLEHRFCQTAVLDSVHHRCMLYDVKLKNNDDVTDADSGWVLIENGCSVKKNQKLSLNLEKKIKQSAETEWTEWSNCQFKLRGRMVKVRTRDCPDGGMQVQRC</sequence>
<protein>
    <submittedName>
        <fullName evidence="3">PAN domain protein</fullName>
    </submittedName>
</protein>
<name>A0A0N5AUH4_9BILA</name>
<dbReference type="Pfam" id="PF00024">
    <property type="entry name" value="PAN_1"/>
    <property type="match status" value="3"/>
</dbReference>
<feature type="domain" description="Apple" evidence="1">
    <location>
        <begin position="1"/>
        <end position="68"/>
    </location>
</feature>
<feature type="domain" description="Apple" evidence="1">
    <location>
        <begin position="217"/>
        <end position="296"/>
    </location>
</feature>
<evidence type="ECO:0000259" key="1">
    <source>
        <dbReference type="PROSITE" id="PS50948"/>
    </source>
</evidence>
<accession>A0A0N5AUH4</accession>
<evidence type="ECO:0000313" key="3">
    <source>
        <dbReference type="WBParaSite" id="SMUV_0000851101-mRNA-1"/>
    </source>
</evidence>
<evidence type="ECO:0000313" key="2">
    <source>
        <dbReference type="Proteomes" id="UP000046393"/>
    </source>
</evidence>
<dbReference type="STRING" id="451379.A0A0N5AUH4"/>
<feature type="domain" description="Apple" evidence="1">
    <location>
        <begin position="116"/>
        <end position="209"/>
    </location>
</feature>
<dbReference type="PANTHER" id="PTHR47327:SF22">
    <property type="entry name" value="APPLE DOMAIN-CONTAINING PROTEIN"/>
    <property type="match status" value="1"/>
</dbReference>
<keyword evidence="2" id="KW-1185">Reference proteome</keyword>